<dbReference type="Proteomes" id="UP000789508">
    <property type="component" value="Unassembled WGS sequence"/>
</dbReference>
<dbReference type="InterPro" id="IPR011990">
    <property type="entry name" value="TPR-like_helical_dom_sf"/>
</dbReference>
<dbReference type="AlphaFoldDB" id="A0A9N9DEG9"/>
<dbReference type="SMART" id="SM00671">
    <property type="entry name" value="SEL1"/>
    <property type="match status" value="7"/>
</dbReference>
<reference evidence="2" key="1">
    <citation type="submission" date="2021-06" db="EMBL/GenBank/DDBJ databases">
        <authorList>
            <person name="Kallberg Y."/>
            <person name="Tangrot J."/>
            <person name="Rosling A."/>
        </authorList>
    </citation>
    <scope>NUCLEOTIDE SEQUENCE</scope>
    <source>
        <strain evidence="2">FL130A</strain>
    </source>
</reference>
<dbReference type="SUPFAM" id="SSF81901">
    <property type="entry name" value="HCP-like"/>
    <property type="match status" value="1"/>
</dbReference>
<gene>
    <name evidence="2" type="ORF">ALEPTO_LOCUS9412</name>
</gene>
<evidence type="ECO:0000313" key="2">
    <source>
        <dbReference type="EMBL" id="CAG8632458.1"/>
    </source>
</evidence>
<keyword evidence="3" id="KW-1185">Reference proteome</keyword>
<evidence type="ECO:0000256" key="1">
    <source>
        <dbReference type="ARBA" id="ARBA00038101"/>
    </source>
</evidence>
<sequence>MKENSHNNHINENVIKNNNNFNQATLIDLSVPQKIFNDLNEKFESNSTIVNALKKWLTINEVSAKYLFDSTREAKNYLFLSFLYLNGIGCILDKQKAFNYTKYSADNGDVVAQTRLSVYYFNGIGVESDFKVSFRWALKASEKNFPPAQHLLASIYKSGVGCDEVNFPKAIELLKRSADAGYSSAQFDLAECYKRGSGIVADSKVAYSWYAKAAENGHAKAAFCCGICCKRSFGTERDLDKAIYWFMIASKLGDVRSMNCLAKLIFLHTSNKRLAIHWFRKSAELGSLNSQWQLSKCYQYGIGIQQDIHQSLFWSRVAEKNHGALALVRLHKTFSHTHLII</sequence>
<protein>
    <submittedName>
        <fullName evidence="2">14229_t:CDS:1</fullName>
    </submittedName>
</protein>
<dbReference type="InterPro" id="IPR050767">
    <property type="entry name" value="Sel1_AlgK"/>
</dbReference>
<dbReference type="OrthoDB" id="2368844at2759"/>
<name>A0A9N9DEG9_9GLOM</name>
<dbReference type="Gene3D" id="1.25.40.10">
    <property type="entry name" value="Tetratricopeptide repeat domain"/>
    <property type="match status" value="1"/>
</dbReference>
<proteinExistence type="inferred from homology"/>
<dbReference type="PANTHER" id="PTHR11102">
    <property type="entry name" value="SEL-1-LIKE PROTEIN"/>
    <property type="match status" value="1"/>
</dbReference>
<dbReference type="InterPro" id="IPR006597">
    <property type="entry name" value="Sel1-like"/>
</dbReference>
<comment type="caution">
    <text evidence="2">The sequence shown here is derived from an EMBL/GenBank/DDBJ whole genome shotgun (WGS) entry which is preliminary data.</text>
</comment>
<dbReference type="Pfam" id="PF08238">
    <property type="entry name" value="Sel1"/>
    <property type="match status" value="7"/>
</dbReference>
<dbReference type="PANTHER" id="PTHR11102:SF160">
    <property type="entry name" value="ERAD-ASSOCIATED E3 UBIQUITIN-PROTEIN LIGASE COMPONENT HRD3"/>
    <property type="match status" value="1"/>
</dbReference>
<dbReference type="EMBL" id="CAJVPS010007166">
    <property type="protein sequence ID" value="CAG8632458.1"/>
    <property type="molecule type" value="Genomic_DNA"/>
</dbReference>
<comment type="similarity">
    <text evidence="1">Belongs to the sel-1 family.</text>
</comment>
<accession>A0A9N9DEG9</accession>
<evidence type="ECO:0000313" key="3">
    <source>
        <dbReference type="Proteomes" id="UP000789508"/>
    </source>
</evidence>
<organism evidence="2 3">
    <name type="scientific">Ambispora leptoticha</name>
    <dbReference type="NCBI Taxonomy" id="144679"/>
    <lineage>
        <taxon>Eukaryota</taxon>
        <taxon>Fungi</taxon>
        <taxon>Fungi incertae sedis</taxon>
        <taxon>Mucoromycota</taxon>
        <taxon>Glomeromycotina</taxon>
        <taxon>Glomeromycetes</taxon>
        <taxon>Archaeosporales</taxon>
        <taxon>Ambisporaceae</taxon>
        <taxon>Ambispora</taxon>
    </lineage>
</organism>